<organism evidence="8 9">
    <name type="scientific">Amphritea atlantica</name>
    <dbReference type="NCBI Taxonomy" id="355243"/>
    <lineage>
        <taxon>Bacteria</taxon>
        <taxon>Pseudomonadati</taxon>
        <taxon>Pseudomonadota</taxon>
        <taxon>Gammaproteobacteria</taxon>
        <taxon>Oceanospirillales</taxon>
        <taxon>Oceanospirillaceae</taxon>
        <taxon>Amphritea</taxon>
    </lineage>
</organism>
<sequence>MTGFRTTPRFYAILLLALSSISYADTRLRPEVWASPVIGSELNNFYRIDNHLYRSEQPGDEAFGQLTAFGITEVLNLREFHSDDDEARKTQLTLHQLKLRTGKVTEDQLIEALRIIKNSKGPLLVHCWHGSDRTGTVVATYRIVEQDWSKQQALDEMINGGYGYHAAIFPNLVELINGLDVERIKTALNSEKNL</sequence>
<proteinExistence type="inferred from homology"/>
<evidence type="ECO:0000259" key="7">
    <source>
        <dbReference type="PROSITE" id="PS50056"/>
    </source>
</evidence>
<evidence type="ECO:0000256" key="3">
    <source>
        <dbReference type="ARBA" id="ARBA00044949"/>
    </source>
</evidence>
<protein>
    <recommendedName>
        <fullName evidence="1">diphosphoinositol-polyphosphate diphosphatase</fullName>
        <ecNumber evidence="1">3.6.1.52</ecNumber>
    </recommendedName>
</protein>
<dbReference type="PANTHER" id="PTHR31126:SF72">
    <property type="entry name" value="DUAL SPECIFICITY PROTEIN PHOSPHATASE TPBA"/>
    <property type="match status" value="1"/>
</dbReference>
<dbReference type="SUPFAM" id="SSF52799">
    <property type="entry name" value="(Phosphotyrosine protein) phosphatases II"/>
    <property type="match status" value="1"/>
</dbReference>
<dbReference type="PANTHER" id="PTHR31126">
    <property type="entry name" value="TYROSINE-PROTEIN PHOSPHATASE"/>
    <property type="match status" value="1"/>
</dbReference>
<feature type="domain" description="Tyrosine specific protein phosphatases" evidence="7">
    <location>
        <begin position="107"/>
        <end position="157"/>
    </location>
</feature>
<dbReference type="Gene3D" id="3.90.190.10">
    <property type="entry name" value="Protein tyrosine phosphatase superfamily"/>
    <property type="match status" value="1"/>
</dbReference>
<evidence type="ECO:0000256" key="5">
    <source>
        <dbReference type="ARBA" id="ARBA00047927"/>
    </source>
</evidence>
<dbReference type="InterPro" id="IPR020422">
    <property type="entry name" value="TYR_PHOSPHATASE_DUAL_dom"/>
</dbReference>
<dbReference type="Proteomes" id="UP001059950">
    <property type="component" value="Chromosome"/>
</dbReference>
<comment type="similarity">
    <text evidence="3">Belongs to the protein-tyrosine phosphatase family. Atypical dual-specificity phosphatase Siw14-like subfamily.</text>
</comment>
<dbReference type="InterPro" id="IPR000387">
    <property type="entry name" value="Tyr_Pase_dom"/>
</dbReference>
<dbReference type="PROSITE" id="PS00383">
    <property type="entry name" value="TYR_PHOSPHATASE_1"/>
    <property type="match status" value="1"/>
</dbReference>
<comment type="catalytic activity">
    <reaction evidence="5">
        <text>1,5-bis(diphospho)-1D-myo-inositol 2,3,4,6-tetrakisphosphate + H2O = 1-diphospho-1D-myo-inositol 2,3,4,5,6-pentakisphosphate + phosphate + 2 H(+)</text>
        <dbReference type="Rhea" id="RHEA:79699"/>
        <dbReference type="ChEBI" id="CHEBI:15377"/>
        <dbReference type="ChEBI" id="CHEBI:15378"/>
        <dbReference type="ChEBI" id="CHEBI:43474"/>
        <dbReference type="ChEBI" id="CHEBI:74946"/>
        <dbReference type="ChEBI" id="CHEBI:77983"/>
        <dbReference type="EC" id="3.6.1.52"/>
    </reaction>
    <physiologicalReaction direction="left-to-right" evidence="5">
        <dbReference type="Rhea" id="RHEA:79700"/>
    </physiologicalReaction>
</comment>
<dbReference type="InterPro" id="IPR029021">
    <property type="entry name" value="Prot-tyrosine_phosphatase-like"/>
</dbReference>
<dbReference type="PROSITE" id="PS50056">
    <property type="entry name" value="TYR_PHOSPHATASE_2"/>
    <property type="match status" value="1"/>
</dbReference>
<dbReference type="InterPro" id="IPR016130">
    <property type="entry name" value="Tyr_Pase_AS"/>
</dbReference>
<dbReference type="InterPro" id="IPR004861">
    <property type="entry name" value="Siw14-like"/>
</dbReference>
<evidence type="ECO:0000256" key="2">
    <source>
        <dbReference type="ARBA" id="ARBA00022801"/>
    </source>
</evidence>
<evidence type="ECO:0000256" key="4">
    <source>
        <dbReference type="ARBA" id="ARBA00047342"/>
    </source>
</evidence>
<keyword evidence="2" id="KW-0378">Hydrolase</keyword>
<feature type="domain" description="Tyrosine-protein phosphatase" evidence="6">
    <location>
        <begin position="44"/>
        <end position="187"/>
    </location>
</feature>
<dbReference type="EMBL" id="CP073344">
    <property type="protein sequence ID" value="UTW03009.1"/>
    <property type="molecule type" value="Genomic_DNA"/>
</dbReference>
<dbReference type="Pfam" id="PF03162">
    <property type="entry name" value="Y_phosphatase2"/>
    <property type="match status" value="1"/>
</dbReference>
<evidence type="ECO:0000256" key="1">
    <source>
        <dbReference type="ARBA" id="ARBA00012527"/>
    </source>
</evidence>
<reference evidence="8" key="1">
    <citation type="submission" date="2021-04" db="EMBL/GenBank/DDBJ databases">
        <title>Oceanospirillales bacteria with DddD are important DMSP degraders in coastal seawater.</title>
        <authorList>
            <person name="Liu J."/>
        </authorList>
    </citation>
    <scope>NUCLEOTIDE SEQUENCE</scope>
    <source>
        <strain evidence="8">GY6</strain>
    </source>
</reference>
<name>A0ABY5GTB2_9GAMM</name>
<dbReference type="EC" id="3.6.1.52" evidence="1"/>
<keyword evidence="9" id="KW-1185">Reference proteome</keyword>
<evidence type="ECO:0000313" key="9">
    <source>
        <dbReference type="Proteomes" id="UP001059950"/>
    </source>
</evidence>
<evidence type="ECO:0000259" key="6">
    <source>
        <dbReference type="PROSITE" id="PS50054"/>
    </source>
</evidence>
<comment type="catalytic activity">
    <reaction evidence="4">
        <text>5-diphospho-1D-myo-inositol 1,2,3,4,6-pentakisphosphate + H2O = 1D-myo-inositol hexakisphosphate + phosphate + H(+)</text>
        <dbReference type="Rhea" id="RHEA:22384"/>
        <dbReference type="ChEBI" id="CHEBI:15377"/>
        <dbReference type="ChEBI" id="CHEBI:15378"/>
        <dbReference type="ChEBI" id="CHEBI:43474"/>
        <dbReference type="ChEBI" id="CHEBI:58130"/>
        <dbReference type="ChEBI" id="CHEBI:58628"/>
        <dbReference type="EC" id="3.6.1.52"/>
    </reaction>
    <physiologicalReaction direction="left-to-right" evidence="4">
        <dbReference type="Rhea" id="RHEA:22385"/>
    </physiologicalReaction>
</comment>
<gene>
    <name evidence="8" type="ORF">KDX31_17015</name>
</gene>
<evidence type="ECO:0000313" key="8">
    <source>
        <dbReference type="EMBL" id="UTW03009.1"/>
    </source>
</evidence>
<accession>A0ABY5GTB2</accession>
<dbReference type="PROSITE" id="PS50054">
    <property type="entry name" value="TYR_PHOSPHATASE_DUAL"/>
    <property type="match status" value="1"/>
</dbReference>